<feature type="transmembrane region" description="Helical" evidence="1">
    <location>
        <begin position="213"/>
        <end position="232"/>
    </location>
</feature>
<protein>
    <recommendedName>
        <fullName evidence="5">Glutaredoxin</fullName>
    </recommendedName>
</protein>
<feature type="signal peptide" evidence="2">
    <location>
        <begin position="1"/>
        <end position="24"/>
    </location>
</feature>
<sequence length="401" mass="43723">MAMRLTTRCLLVLWLTLVSGWLGAASQASSEEPASSDIEAFVRTGCLHCAKAEAFLARLQQEQPALHIVIRDISLEPAAMARLQQLVASHEQVSVRVPAFAVGGQLIVGYSEEAATDQLIRASLAHAASVQNPVAAGCEVAKTDVCRRDASEPVPQPEAFAIQFFGQTLALEQIGLPLFTLAMGLLDGFNPCSMWVLLLMISFLAPLNNRPRMLAIAGTFVAVEGIAYFLFMSAWLNLFLWVGLSRASEIIIATLALLAGAIHLKDFWHLGWGVSLSIPASAKPGIYARLRRILQAENLSAALIGTVILAVLVQIVEFMCTSGFPALFTRILTLRQLDSLSYYGYLLLYDAAYMLDDVIILTIGVVTLSQHRLQEREGRWLKLLSGLVMVTLGLYLLWAAP</sequence>
<feature type="transmembrane region" description="Helical" evidence="1">
    <location>
        <begin position="380"/>
        <end position="400"/>
    </location>
</feature>
<keyword evidence="4" id="KW-1185">Reference proteome</keyword>
<keyword evidence="1" id="KW-1133">Transmembrane helix</keyword>
<gene>
    <name evidence="3" type="ORF">MIZ03_2480</name>
</gene>
<name>A0ABM7MMS7_9BURK</name>
<evidence type="ECO:0000313" key="3">
    <source>
        <dbReference type="EMBL" id="BCO27591.1"/>
    </source>
</evidence>
<dbReference type="SUPFAM" id="SSF52833">
    <property type="entry name" value="Thioredoxin-like"/>
    <property type="match status" value="1"/>
</dbReference>
<feature type="transmembrane region" description="Helical" evidence="1">
    <location>
        <begin position="299"/>
        <end position="326"/>
    </location>
</feature>
<evidence type="ECO:0000313" key="4">
    <source>
        <dbReference type="Proteomes" id="UP000824366"/>
    </source>
</evidence>
<evidence type="ECO:0000256" key="2">
    <source>
        <dbReference type="SAM" id="SignalP"/>
    </source>
</evidence>
<keyword evidence="1" id="KW-0472">Membrane</keyword>
<reference evidence="3 4" key="1">
    <citation type="journal article" date="2021" name="Microbiol. Spectr.">
        <title>A Single Bacterium Capable of Oxidation and Reduction of Iron at Circumneutral pH.</title>
        <authorList>
            <person name="Kato S."/>
            <person name="Ohkuma M."/>
        </authorList>
    </citation>
    <scope>NUCLEOTIDE SEQUENCE [LARGE SCALE GENOMIC DNA]</scope>
    <source>
        <strain evidence="3 4">MIZ03</strain>
    </source>
</reference>
<evidence type="ECO:0008006" key="5">
    <source>
        <dbReference type="Google" id="ProtNLM"/>
    </source>
</evidence>
<feature type="chain" id="PRO_5046332804" description="Glutaredoxin" evidence="2">
    <location>
        <begin position="25"/>
        <end position="401"/>
    </location>
</feature>
<feature type="transmembrane region" description="Helical" evidence="1">
    <location>
        <begin position="238"/>
        <end position="262"/>
    </location>
</feature>
<proteinExistence type="predicted"/>
<dbReference type="InterPro" id="IPR036249">
    <property type="entry name" value="Thioredoxin-like_sf"/>
</dbReference>
<feature type="transmembrane region" description="Helical" evidence="1">
    <location>
        <begin position="178"/>
        <end position="201"/>
    </location>
</feature>
<keyword evidence="2" id="KW-0732">Signal</keyword>
<dbReference type="Gene3D" id="3.40.30.10">
    <property type="entry name" value="Glutaredoxin"/>
    <property type="match status" value="1"/>
</dbReference>
<dbReference type="Proteomes" id="UP000824366">
    <property type="component" value="Chromosome"/>
</dbReference>
<dbReference type="PROSITE" id="PS51354">
    <property type="entry name" value="GLUTAREDOXIN_2"/>
    <property type="match status" value="1"/>
</dbReference>
<feature type="transmembrane region" description="Helical" evidence="1">
    <location>
        <begin position="346"/>
        <end position="368"/>
    </location>
</feature>
<organism evidence="3 4">
    <name type="scientific">Rhodoferax lithotrophicus</name>
    <dbReference type="NCBI Taxonomy" id="2798804"/>
    <lineage>
        <taxon>Bacteria</taxon>
        <taxon>Pseudomonadati</taxon>
        <taxon>Pseudomonadota</taxon>
        <taxon>Betaproteobacteria</taxon>
        <taxon>Burkholderiales</taxon>
        <taxon>Comamonadaceae</taxon>
        <taxon>Rhodoferax</taxon>
    </lineage>
</organism>
<evidence type="ECO:0000256" key="1">
    <source>
        <dbReference type="SAM" id="Phobius"/>
    </source>
</evidence>
<accession>A0ABM7MMS7</accession>
<dbReference type="EMBL" id="AP024238">
    <property type="protein sequence ID" value="BCO27591.1"/>
    <property type="molecule type" value="Genomic_DNA"/>
</dbReference>
<keyword evidence="1" id="KW-0812">Transmembrane</keyword>